<dbReference type="SUPFAM" id="SSF51735">
    <property type="entry name" value="NAD(P)-binding Rossmann-fold domains"/>
    <property type="match status" value="1"/>
</dbReference>
<dbReference type="EMBL" id="CP000284">
    <property type="protein sequence ID" value="ABE50932.1"/>
    <property type="molecule type" value="Genomic_DNA"/>
</dbReference>
<dbReference type="InterPro" id="IPR002347">
    <property type="entry name" value="SDR_fam"/>
</dbReference>
<dbReference type="PRINTS" id="PR00081">
    <property type="entry name" value="GDHRDH"/>
</dbReference>
<dbReference type="HOGENOM" id="CLU_010194_1_2_4"/>
<dbReference type="InterPro" id="IPR036291">
    <property type="entry name" value="NAD(P)-bd_dom_sf"/>
</dbReference>
<dbReference type="Proteomes" id="UP000002440">
    <property type="component" value="Chromosome"/>
</dbReference>
<dbReference type="RefSeq" id="WP_011480885.1">
    <property type="nucleotide sequence ID" value="NC_007947.1"/>
</dbReference>
<dbReference type="eggNOG" id="COG1028">
    <property type="taxonomic scope" value="Bacteria"/>
</dbReference>
<dbReference type="FunFam" id="3.40.50.720:FF:000084">
    <property type="entry name" value="Short-chain dehydrogenase reductase"/>
    <property type="match status" value="1"/>
</dbReference>
<dbReference type="Gene3D" id="3.40.50.720">
    <property type="entry name" value="NAD(P)-binding Rossmann-like Domain"/>
    <property type="match status" value="1"/>
</dbReference>
<dbReference type="AlphaFoldDB" id="Q1GXV5"/>
<evidence type="ECO:0000256" key="2">
    <source>
        <dbReference type="RuleBase" id="RU000363"/>
    </source>
</evidence>
<keyword evidence="4" id="KW-1185">Reference proteome</keyword>
<dbReference type="PRINTS" id="PR00080">
    <property type="entry name" value="SDRFAMILY"/>
</dbReference>
<protein>
    <submittedName>
        <fullName evidence="3">Short-chain dehydrogenase/reductase SDR</fullName>
    </submittedName>
</protein>
<evidence type="ECO:0000256" key="1">
    <source>
        <dbReference type="ARBA" id="ARBA00006484"/>
    </source>
</evidence>
<evidence type="ECO:0000313" key="4">
    <source>
        <dbReference type="Proteomes" id="UP000002440"/>
    </source>
</evidence>
<name>Q1GXV5_METFK</name>
<dbReference type="KEGG" id="mfa:Mfla_2669"/>
<dbReference type="Pfam" id="PF00106">
    <property type="entry name" value="adh_short"/>
    <property type="match status" value="1"/>
</dbReference>
<dbReference type="InterPro" id="IPR050259">
    <property type="entry name" value="SDR"/>
</dbReference>
<sequence>MQLNLENKLALVTASSAGIGLAIARSLAREGAKVIINGRSQASVDKAISQIRQDVPQADLVGLVADNGTLAGTQATIAQFPQVDILVNNLGIYEAVGFFDETDAAWQHLFEVNVMSGVRLARHYLGKMLESKVGRIVFISSESGVTPAPEMAHYSATKTMQLGISRSLAELTKETAVTVNAVLPGPTRTEGVEKFIQDIYPDVSLDEAERKFISENRPGSLIGRLIDPAEIGDIVAFVCSARAAVINGATIRAEGGLIRSAF</sequence>
<dbReference type="OrthoDB" id="9793325at2"/>
<proteinExistence type="inferred from homology"/>
<reference evidence="3 4" key="1">
    <citation type="submission" date="2006-03" db="EMBL/GenBank/DDBJ databases">
        <title>Complete sequence of Methylobacillus flagellatus KT.</title>
        <authorList>
            <consortium name="US DOE Joint Genome Institute"/>
            <person name="Copeland A."/>
            <person name="Lucas S."/>
            <person name="Lapidus A."/>
            <person name="Barry K."/>
            <person name="Detter J.C."/>
            <person name="Glavina del Rio T."/>
            <person name="Hammon N."/>
            <person name="Israni S."/>
            <person name="Dalin E."/>
            <person name="Tice H."/>
            <person name="Pitluck S."/>
            <person name="Brettin T."/>
            <person name="Bruce D."/>
            <person name="Han C."/>
            <person name="Tapia R."/>
            <person name="Saunders E."/>
            <person name="Gilna P."/>
            <person name="Schmutz J."/>
            <person name="Larimer F."/>
            <person name="Land M."/>
            <person name="Kyrpides N."/>
            <person name="Anderson I."/>
            <person name="Richardson P."/>
        </authorList>
    </citation>
    <scope>NUCLEOTIDE SEQUENCE [LARGE SCALE GENOMIC DNA]</scope>
    <source>
        <strain evidence="4">KT / ATCC 51484 / DSM 6875</strain>
    </source>
</reference>
<dbReference type="STRING" id="265072.Mfla_2669"/>
<organism evidence="3 4">
    <name type="scientific">Methylobacillus flagellatus (strain ATCC 51484 / DSM 6875 / VKM B-1610 / KT)</name>
    <dbReference type="NCBI Taxonomy" id="265072"/>
    <lineage>
        <taxon>Bacteria</taxon>
        <taxon>Pseudomonadati</taxon>
        <taxon>Pseudomonadota</taxon>
        <taxon>Betaproteobacteria</taxon>
        <taxon>Nitrosomonadales</taxon>
        <taxon>Methylophilaceae</taxon>
        <taxon>Methylobacillus</taxon>
    </lineage>
</organism>
<dbReference type="PANTHER" id="PTHR42879">
    <property type="entry name" value="3-OXOACYL-(ACYL-CARRIER-PROTEIN) REDUCTASE"/>
    <property type="match status" value="1"/>
</dbReference>
<dbReference type="CDD" id="cd05233">
    <property type="entry name" value="SDR_c"/>
    <property type="match status" value="1"/>
</dbReference>
<accession>Q1GXV5</accession>
<comment type="similarity">
    <text evidence="1 2">Belongs to the short-chain dehydrogenases/reductases (SDR) family.</text>
</comment>
<evidence type="ECO:0000313" key="3">
    <source>
        <dbReference type="EMBL" id="ABE50932.1"/>
    </source>
</evidence>
<gene>
    <name evidence="3" type="ordered locus">Mfla_2669</name>
</gene>